<protein>
    <recommendedName>
        <fullName evidence="4">Ribosomal protein S8</fullName>
    </recommendedName>
</protein>
<feature type="region of interest" description="Disordered" evidence="1">
    <location>
        <begin position="71"/>
        <end position="95"/>
    </location>
</feature>
<evidence type="ECO:0008006" key="4">
    <source>
        <dbReference type="Google" id="ProtNLM"/>
    </source>
</evidence>
<accession>A0ABD1ZBE3</accession>
<evidence type="ECO:0000256" key="1">
    <source>
        <dbReference type="SAM" id="MobiDB-lite"/>
    </source>
</evidence>
<proteinExistence type="predicted"/>
<reference evidence="2 3" key="1">
    <citation type="submission" date="2024-09" db="EMBL/GenBank/DDBJ databases">
        <title>Chromosome-scale assembly of Riccia fluitans.</title>
        <authorList>
            <person name="Paukszto L."/>
            <person name="Sawicki J."/>
            <person name="Karawczyk K."/>
            <person name="Piernik-Szablinska J."/>
            <person name="Szczecinska M."/>
            <person name="Mazdziarz M."/>
        </authorList>
    </citation>
    <scope>NUCLEOTIDE SEQUENCE [LARGE SCALE GENOMIC DNA]</scope>
    <source>
        <strain evidence="2">Rf_01</strain>
        <tissue evidence="2">Aerial parts of the thallus</tissue>
    </source>
</reference>
<dbReference type="Proteomes" id="UP001605036">
    <property type="component" value="Unassembled WGS sequence"/>
</dbReference>
<feature type="region of interest" description="Disordered" evidence="1">
    <location>
        <begin position="113"/>
        <end position="133"/>
    </location>
</feature>
<dbReference type="EMBL" id="JBHFFA010000002">
    <property type="protein sequence ID" value="KAL2644780.1"/>
    <property type="molecule type" value="Genomic_DNA"/>
</dbReference>
<feature type="compositionally biased region" description="Basic and acidic residues" evidence="1">
    <location>
        <begin position="115"/>
        <end position="133"/>
    </location>
</feature>
<dbReference type="AlphaFoldDB" id="A0ABD1ZBE3"/>
<gene>
    <name evidence="2" type="ORF">R1flu_012367</name>
</gene>
<sequence length="170" mass="19560">MVRVISGHLTPGKRDDSLRAARSTRLIRGLSGVLMHEGPVNDREKTKRDHRLTCVTGKPAPSWKGFLGLLTPRRGMKKGPRAVRNPKDEGNPPYTWRDFSLTRAHQLTWVKGRKKEQDVKSTRETKQRTPKTIRSEETKHIYTRRIGLVEINRTRAKLISKYYVGEYSNG</sequence>
<evidence type="ECO:0000313" key="2">
    <source>
        <dbReference type="EMBL" id="KAL2644780.1"/>
    </source>
</evidence>
<keyword evidence="3" id="KW-1185">Reference proteome</keyword>
<comment type="caution">
    <text evidence="2">The sequence shown here is derived from an EMBL/GenBank/DDBJ whole genome shotgun (WGS) entry which is preliminary data.</text>
</comment>
<evidence type="ECO:0000313" key="3">
    <source>
        <dbReference type="Proteomes" id="UP001605036"/>
    </source>
</evidence>
<name>A0ABD1ZBE3_9MARC</name>
<organism evidence="2 3">
    <name type="scientific">Riccia fluitans</name>
    <dbReference type="NCBI Taxonomy" id="41844"/>
    <lineage>
        <taxon>Eukaryota</taxon>
        <taxon>Viridiplantae</taxon>
        <taxon>Streptophyta</taxon>
        <taxon>Embryophyta</taxon>
        <taxon>Marchantiophyta</taxon>
        <taxon>Marchantiopsida</taxon>
        <taxon>Marchantiidae</taxon>
        <taxon>Marchantiales</taxon>
        <taxon>Ricciaceae</taxon>
        <taxon>Riccia</taxon>
    </lineage>
</organism>